<proteinExistence type="predicted"/>
<dbReference type="STRING" id="51642.NSMM_980001"/>
<name>A0A1G5SJ22_9PROT</name>
<accession>A0A1G5SJ22</accession>
<evidence type="ECO:0000313" key="2">
    <source>
        <dbReference type="Proteomes" id="UP000198729"/>
    </source>
</evidence>
<sequence>MEFKLRFTEKEITAWGGMGLMKQLLDRIGFSSAVESCDLPQPGSNRGYAPHQLILQFMLSIWCGANRFEHVEITRHDPVLKKLFGFKRMANFKAIMRLSR</sequence>
<evidence type="ECO:0008006" key="3">
    <source>
        <dbReference type="Google" id="ProtNLM"/>
    </source>
</evidence>
<organism evidence="1 2">
    <name type="scientific">Nitrosomonas mobilis</name>
    <dbReference type="NCBI Taxonomy" id="51642"/>
    <lineage>
        <taxon>Bacteria</taxon>
        <taxon>Pseudomonadati</taxon>
        <taxon>Pseudomonadota</taxon>
        <taxon>Betaproteobacteria</taxon>
        <taxon>Nitrosomonadales</taxon>
        <taxon>Nitrosomonadaceae</taxon>
        <taxon>Nitrosomonas</taxon>
    </lineage>
</organism>
<dbReference type="EMBL" id="FMWO01000111">
    <property type="protein sequence ID" value="SCZ87184.1"/>
    <property type="molecule type" value="Genomic_DNA"/>
</dbReference>
<protein>
    <recommendedName>
        <fullName evidence="3">Transposase</fullName>
    </recommendedName>
</protein>
<keyword evidence="2" id="KW-1185">Reference proteome</keyword>
<dbReference type="AlphaFoldDB" id="A0A1G5SJ22"/>
<reference evidence="1 2" key="1">
    <citation type="submission" date="2016-10" db="EMBL/GenBank/DDBJ databases">
        <authorList>
            <person name="de Groot N.N."/>
        </authorList>
    </citation>
    <scope>NUCLEOTIDE SEQUENCE [LARGE SCALE GENOMIC DNA]</scope>
    <source>
        <strain evidence="1">1</strain>
    </source>
</reference>
<dbReference type="Proteomes" id="UP000198729">
    <property type="component" value="Unassembled WGS sequence"/>
</dbReference>
<dbReference type="RefSeq" id="WP_090288665.1">
    <property type="nucleotide sequence ID" value="NZ_FMWO01000111.1"/>
</dbReference>
<gene>
    <name evidence="1" type="ORF">NSMM_980001</name>
</gene>
<evidence type="ECO:0000313" key="1">
    <source>
        <dbReference type="EMBL" id="SCZ87184.1"/>
    </source>
</evidence>
<dbReference type="OrthoDB" id="8546611at2"/>